<feature type="transmembrane region" description="Helical" evidence="1">
    <location>
        <begin position="272"/>
        <end position="292"/>
    </location>
</feature>
<dbReference type="Pfam" id="PF05857">
    <property type="entry name" value="TraX"/>
    <property type="match status" value="1"/>
</dbReference>
<dbReference type="AlphaFoldDB" id="A0A841KLY8"/>
<keyword evidence="1" id="KW-1133">Transmembrane helix</keyword>
<evidence type="ECO:0000256" key="1">
    <source>
        <dbReference type="SAM" id="Phobius"/>
    </source>
</evidence>
<evidence type="ECO:0000313" key="3">
    <source>
        <dbReference type="Proteomes" id="UP000579281"/>
    </source>
</evidence>
<feature type="transmembrane region" description="Helical" evidence="1">
    <location>
        <begin position="187"/>
        <end position="205"/>
    </location>
</feature>
<keyword evidence="1" id="KW-0812">Transmembrane</keyword>
<feature type="transmembrane region" description="Helical" evidence="1">
    <location>
        <begin position="20"/>
        <end position="38"/>
    </location>
</feature>
<feature type="transmembrane region" description="Helical" evidence="1">
    <location>
        <begin position="137"/>
        <end position="159"/>
    </location>
</feature>
<name>A0A841KLY8_9FIRM</name>
<gene>
    <name evidence="2" type="ORF">HNQ80_000330</name>
</gene>
<evidence type="ECO:0008006" key="4">
    <source>
        <dbReference type="Google" id="ProtNLM"/>
    </source>
</evidence>
<reference evidence="2 3" key="1">
    <citation type="submission" date="2020-08" db="EMBL/GenBank/DDBJ databases">
        <title>Genomic Encyclopedia of Type Strains, Phase IV (KMG-IV): sequencing the most valuable type-strain genomes for metagenomic binning, comparative biology and taxonomic classification.</title>
        <authorList>
            <person name="Goeker M."/>
        </authorList>
    </citation>
    <scope>NUCLEOTIDE SEQUENCE [LARGE SCALE GENOMIC DNA]</scope>
    <source>
        <strain evidence="2 3">DSM 103526</strain>
    </source>
</reference>
<dbReference type="EMBL" id="JACHEN010000001">
    <property type="protein sequence ID" value="MBB6214261.1"/>
    <property type="molecule type" value="Genomic_DNA"/>
</dbReference>
<protein>
    <recommendedName>
        <fullName evidence="4">TraX protein</fullName>
    </recommendedName>
</protein>
<dbReference type="RefSeq" id="WP_184307485.1">
    <property type="nucleotide sequence ID" value="NZ_JACHEN010000001.1"/>
</dbReference>
<evidence type="ECO:0000313" key="2">
    <source>
        <dbReference type="EMBL" id="MBB6214261.1"/>
    </source>
</evidence>
<keyword evidence="1" id="KW-0472">Membrane</keyword>
<feature type="transmembrane region" description="Helical" evidence="1">
    <location>
        <begin position="211"/>
        <end position="231"/>
    </location>
</feature>
<dbReference type="InterPro" id="IPR008875">
    <property type="entry name" value="TraX"/>
</dbReference>
<organism evidence="2 3">
    <name type="scientific">Anaerosolibacter carboniphilus</name>
    <dbReference type="NCBI Taxonomy" id="1417629"/>
    <lineage>
        <taxon>Bacteria</taxon>
        <taxon>Bacillati</taxon>
        <taxon>Bacillota</taxon>
        <taxon>Clostridia</taxon>
        <taxon>Peptostreptococcales</taxon>
        <taxon>Thermotaleaceae</taxon>
        <taxon>Anaerosolibacter</taxon>
    </lineage>
</organism>
<keyword evidence="3" id="KW-1185">Reference proteome</keyword>
<feature type="transmembrane region" description="Helical" evidence="1">
    <location>
        <begin position="44"/>
        <end position="61"/>
    </location>
</feature>
<sequence>MEALVVEKEGLQKNAYRNDMLKLLALVTMLVDHIGYMYFPNEMLLRIIGRLAFPIFTYQIAIGYSRTSNLKKYVLRLSLFALITQLPYSFFSPDIKFNPIHFNVLFTFITAIGLLYVYDMGVLKIRNFIKDKNYKHLLYGIFLLALAVIIIILPEVVSFIVKDFYLEYGLLALALVLLFHIFQEKTAAAIISIILLYLLHGYYRVALFNSAYSAALFWSNLFNFKFVWNQLNFQNGLSQLQRYYFNAWGVFALIPIFVSKSINPSSIRLNKYVGYIFYPAHMIFLIVIAVILKAY</sequence>
<feature type="transmembrane region" description="Helical" evidence="1">
    <location>
        <begin position="97"/>
        <end position="117"/>
    </location>
</feature>
<accession>A0A841KLY8</accession>
<dbReference type="Proteomes" id="UP000579281">
    <property type="component" value="Unassembled WGS sequence"/>
</dbReference>
<feature type="transmembrane region" description="Helical" evidence="1">
    <location>
        <begin position="73"/>
        <end position="91"/>
    </location>
</feature>
<comment type="caution">
    <text evidence="2">The sequence shown here is derived from an EMBL/GenBank/DDBJ whole genome shotgun (WGS) entry which is preliminary data.</text>
</comment>
<proteinExistence type="predicted"/>
<feature type="transmembrane region" description="Helical" evidence="1">
    <location>
        <begin position="243"/>
        <end position="260"/>
    </location>
</feature>